<dbReference type="InterPro" id="IPR002156">
    <property type="entry name" value="RNaseH_domain"/>
</dbReference>
<comment type="catalytic activity">
    <reaction evidence="1">
        <text>Endonucleolytic cleavage to 5'-phosphomonoester.</text>
        <dbReference type="EC" id="3.1.26.4"/>
    </reaction>
</comment>
<dbReference type="Gene3D" id="3.30.420.10">
    <property type="entry name" value="Ribonuclease H-like superfamily/Ribonuclease H"/>
    <property type="match status" value="1"/>
</dbReference>
<accession>A0A9P6NQB9</accession>
<dbReference type="CDD" id="cd09276">
    <property type="entry name" value="Rnase_HI_RT_non_LTR"/>
    <property type="match status" value="1"/>
</dbReference>
<dbReference type="SUPFAM" id="SSF53098">
    <property type="entry name" value="Ribonuclease H-like"/>
    <property type="match status" value="1"/>
</dbReference>
<dbReference type="Proteomes" id="UP000886653">
    <property type="component" value="Unassembled WGS sequence"/>
</dbReference>
<dbReference type="OrthoDB" id="2507389at2759"/>
<evidence type="ECO:0000313" key="11">
    <source>
        <dbReference type="Proteomes" id="UP000886653"/>
    </source>
</evidence>
<evidence type="ECO:0000256" key="1">
    <source>
        <dbReference type="ARBA" id="ARBA00000077"/>
    </source>
</evidence>
<feature type="signal peptide" evidence="8">
    <location>
        <begin position="1"/>
        <end position="19"/>
    </location>
</feature>
<comment type="caution">
    <text evidence="10">The sequence shown here is derived from an EMBL/GenBank/DDBJ whole genome shotgun (WGS) entry which is preliminary data.</text>
</comment>
<dbReference type="Pfam" id="PF00075">
    <property type="entry name" value="RNase_H"/>
    <property type="match status" value="1"/>
</dbReference>
<feature type="chain" id="PRO_5040105605" description="ribonuclease H" evidence="8">
    <location>
        <begin position="20"/>
        <end position="456"/>
    </location>
</feature>
<evidence type="ECO:0000313" key="10">
    <source>
        <dbReference type="EMBL" id="KAG0151421.1"/>
    </source>
</evidence>
<keyword evidence="11" id="KW-1185">Reference proteome</keyword>
<reference evidence="10" key="1">
    <citation type="submission" date="2013-11" db="EMBL/GenBank/DDBJ databases">
        <title>Genome sequence of the fusiform rust pathogen reveals effectors for host alternation and coevolution with pine.</title>
        <authorList>
            <consortium name="DOE Joint Genome Institute"/>
            <person name="Smith K."/>
            <person name="Pendleton A."/>
            <person name="Kubisiak T."/>
            <person name="Anderson C."/>
            <person name="Salamov A."/>
            <person name="Aerts A."/>
            <person name="Riley R."/>
            <person name="Clum A."/>
            <person name="Lindquist E."/>
            <person name="Ence D."/>
            <person name="Campbell M."/>
            <person name="Kronenberg Z."/>
            <person name="Feau N."/>
            <person name="Dhillon B."/>
            <person name="Hamelin R."/>
            <person name="Burleigh J."/>
            <person name="Smith J."/>
            <person name="Yandell M."/>
            <person name="Nelson C."/>
            <person name="Grigoriev I."/>
            <person name="Davis J."/>
        </authorList>
    </citation>
    <scope>NUCLEOTIDE SEQUENCE</scope>
    <source>
        <strain evidence="10">G11</strain>
    </source>
</reference>
<gene>
    <name evidence="10" type="ORF">CROQUDRAFT_86842</name>
</gene>
<dbReference type="EC" id="3.1.26.4" evidence="3"/>
<evidence type="ECO:0000256" key="8">
    <source>
        <dbReference type="SAM" id="SignalP"/>
    </source>
</evidence>
<evidence type="ECO:0000256" key="2">
    <source>
        <dbReference type="ARBA" id="ARBA00005300"/>
    </source>
</evidence>
<keyword evidence="7" id="KW-0378">Hydrolase</keyword>
<dbReference type="PANTHER" id="PTHR10642">
    <property type="entry name" value="RIBONUCLEASE H1"/>
    <property type="match status" value="1"/>
</dbReference>
<evidence type="ECO:0000259" key="9">
    <source>
        <dbReference type="PROSITE" id="PS50879"/>
    </source>
</evidence>
<dbReference type="AlphaFoldDB" id="A0A9P6NQB9"/>
<proteinExistence type="inferred from homology"/>
<evidence type="ECO:0000256" key="4">
    <source>
        <dbReference type="ARBA" id="ARBA00022722"/>
    </source>
</evidence>
<dbReference type="InterPro" id="IPR012337">
    <property type="entry name" value="RNaseH-like_sf"/>
</dbReference>
<keyword evidence="8" id="KW-0732">Signal</keyword>
<protein>
    <recommendedName>
        <fullName evidence="3">ribonuclease H</fullName>
        <ecNumber evidence="3">3.1.26.4</ecNumber>
    </recommendedName>
</protein>
<evidence type="ECO:0000256" key="5">
    <source>
        <dbReference type="ARBA" id="ARBA00022723"/>
    </source>
</evidence>
<dbReference type="InterPro" id="IPR050092">
    <property type="entry name" value="RNase_H"/>
</dbReference>
<keyword evidence="5" id="KW-0479">Metal-binding</keyword>
<sequence length="456" mass="51754">MLVLRLRLLYGSMAWFSEATYKKTFDIWRVAQNAASRLLLGAFRTSPIPIVQHDAYLTPFHLAATRLQFQFLAKRLTAPSTHPTRKFIQFELESQPRSHKGPIHLLLQRDFFDTLHPKNFEIIVPHPTPPWLTRLGEVRNLELNRKEAKTKITKQIEEEEKDGAMVLFTDGSAIPGTGCGTAMVLNEMVRNGSLGPADEISNFEAEIMGLSMALNEALRTATENMLPPTGAAIFCDNQAAMQSVNDPPSYRSGQYLAVAVREIAEQLPADFRLRFYWTPGHENIELNERADAAAKEAAEEQDDPLILRSSLGILLQRIKAHFNIRKYNFNPGRSFLTSAPKKIADSLSSLEKGHAAVIFQLRSDHNSLNAYLNRFNLSDSDLCATCKVPETTTHFLLHCKRFNTQRQNFRHKVKKEKIKINLHSTKALLDTLAIFPFLADFVLHTKRFTFFVSYLT</sequence>
<comment type="similarity">
    <text evidence="2">Belongs to the RNase H family.</text>
</comment>
<name>A0A9P6NQB9_9BASI</name>
<keyword evidence="4" id="KW-0540">Nuclease</keyword>
<dbReference type="GO" id="GO:0043137">
    <property type="term" value="P:DNA replication, removal of RNA primer"/>
    <property type="evidence" value="ECO:0007669"/>
    <property type="project" value="TreeGrafter"/>
</dbReference>
<feature type="domain" description="RNase H type-1" evidence="9">
    <location>
        <begin position="161"/>
        <end position="299"/>
    </location>
</feature>
<dbReference type="GO" id="GO:0046872">
    <property type="term" value="F:metal ion binding"/>
    <property type="evidence" value="ECO:0007669"/>
    <property type="project" value="UniProtKB-KW"/>
</dbReference>
<evidence type="ECO:0000256" key="3">
    <source>
        <dbReference type="ARBA" id="ARBA00012180"/>
    </source>
</evidence>
<keyword evidence="6" id="KW-0255">Endonuclease</keyword>
<dbReference type="GO" id="GO:0004523">
    <property type="term" value="F:RNA-DNA hybrid ribonuclease activity"/>
    <property type="evidence" value="ECO:0007669"/>
    <property type="project" value="UniProtKB-EC"/>
</dbReference>
<dbReference type="PANTHER" id="PTHR10642:SF26">
    <property type="entry name" value="RIBONUCLEASE H1"/>
    <property type="match status" value="1"/>
</dbReference>
<dbReference type="GO" id="GO:0003676">
    <property type="term" value="F:nucleic acid binding"/>
    <property type="evidence" value="ECO:0007669"/>
    <property type="project" value="InterPro"/>
</dbReference>
<dbReference type="EMBL" id="MU167213">
    <property type="protein sequence ID" value="KAG0151421.1"/>
    <property type="molecule type" value="Genomic_DNA"/>
</dbReference>
<evidence type="ECO:0000256" key="7">
    <source>
        <dbReference type="ARBA" id="ARBA00022801"/>
    </source>
</evidence>
<dbReference type="PROSITE" id="PS50879">
    <property type="entry name" value="RNASE_H_1"/>
    <property type="match status" value="1"/>
</dbReference>
<evidence type="ECO:0000256" key="6">
    <source>
        <dbReference type="ARBA" id="ARBA00022759"/>
    </source>
</evidence>
<dbReference type="InterPro" id="IPR036397">
    <property type="entry name" value="RNaseH_sf"/>
</dbReference>
<organism evidence="10 11">
    <name type="scientific">Cronartium quercuum f. sp. fusiforme G11</name>
    <dbReference type="NCBI Taxonomy" id="708437"/>
    <lineage>
        <taxon>Eukaryota</taxon>
        <taxon>Fungi</taxon>
        <taxon>Dikarya</taxon>
        <taxon>Basidiomycota</taxon>
        <taxon>Pucciniomycotina</taxon>
        <taxon>Pucciniomycetes</taxon>
        <taxon>Pucciniales</taxon>
        <taxon>Coleosporiaceae</taxon>
        <taxon>Cronartium</taxon>
    </lineage>
</organism>